<dbReference type="KEGG" id="mxe:MYXE_20410"/>
<protein>
    <submittedName>
        <fullName evidence="3">Uncharacterized protein</fullName>
    </submittedName>
</protein>
<gene>
    <name evidence="3" type="ORF">MYXE_20410</name>
</gene>
<keyword evidence="2" id="KW-0812">Transmembrane</keyword>
<proteinExistence type="predicted"/>
<evidence type="ECO:0000313" key="3">
    <source>
        <dbReference type="EMBL" id="BBU22251.1"/>
    </source>
</evidence>
<dbReference type="AlphaFoldDB" id="A0AAD1M1B1"/>
<keyword evidence="2" id="KW-0472">Membrane</keyword>
<feature type="region of interest" description="Disordered" evidence="1">
    <location>
        <begin position="203"/>
        <end position="229"/>
    </location>
</feature>
<evidence type="ECO:0000256" key="2">
    <source>
        <dbReference type="SAM" id="Phobius"/>
    </source>
</evidence>
<feature type="region of interest" description="Disordered" evidence="1">
    <location>
        <begin position="52"/>
        <end position="82"/>
    </location>
</feature>
<sequence length="229" mass="23041">MSADGLGDGDFKAQTPMQPYEFGYSCPAMRTSLVAIAALTTAGMLVGASAVGCGSRSQSKAPPSRPVTSSTATPTPAKGQPTDYSRLLIRAADINAPVTFKASPPIQNPNGKPGAATTFTDDDGSHVIHDTIEILPDPAAAAGALNAAKATPPGPITGTPVKANVGTGGVTISGDLPDKSKGVTVLLFTEGKAFVTLEFDGPTGVPAPPEFVTDVGQKQDASIKKGLPA</sequence>
<feature type="transmembrane region" description="Helical" evidence="2">
    <location>
        <begin position="33"/>
        <end position="55"/>
    </location>
</feature>
<evidence type="ECO:0000313" key="4">
    <source>
        <dbReference type="Proteomes" id="UP000464624"/>
    </source>
</evidence>
<organism evidence="3 4">
    <name type="scientific">Mycobacterium xenopi</name>
    <dbReference type="NCBI Taxonomy" id="1789"/>
    <lineage>
        <taxon>Bacteria</taxon>
        <taxon>Bacillati</taxon>
        <taxon>Actinomycetota</taxon>
        <taxon>Actinomycetes</taxon>
        <taxon>Mycobacteriales</taxon>
        <taxon>Mycobacteriaceae</taxon>
        <taxon>Mycobacterium</taxon>
    </lineage>
</organism>
<keyword evidence="2" id="KW-1133">Transmembrane helix</keyword>
<reference evidence="3 4" key="1">
    <citation type="submission" date="2019-12" db="EMBL/GenBank/DDBJ databases">
        <title>Complete genome sequence of Mycolicibacterium xenopi str. JCM15661T.</title>
        <authorList>
            <person name="Yoshida M."/>
            <person name="Fukano H."/>
            <person name="Asakura T."/>
            <person name="Hoshino Y."/>
        </authorList>
    </citation>
    <scope>NUCLEOTIDE SEQUENCE [LARGE SCALE GENOMIC DNA]</scope>
    <source>
        <strain evidence="3 4">JCM 15661T</strain>
    </source>
</reference>
<dbReference type="EMBL" id="AP022314">
    <property type="protein sequence ID" value="BBU22251.1"/>
    <property type="molecule type" value="Genomic_DNA"/>
</dbReference>
<evidence type="ECO:0000256" key="1">
    <source>
        <dbReference type="SAM" id="MobiDB-lite"/>
    </source>
</evidence>
<feature type="compositionally biased region" description="Low complexity" evidence="1">
    <location>
        <begin position="66"/>
        <end position="77"/>
    </location>
</feature>
<accession>A0AAD1M1B1</accession>
<dbReference type="Proteomes" id="UP000464624">
    <property type="component" value="Chromosome"/>
</dbReference>
<name>A0AAD1M1B1_MYCXE</name>